<dbReference type="InterPro" id="IPR000944">
    <property type="entry name" value="Tscrpt_reg_Rrf2"/>
</dbReference>
<sequence>MSQVVVTTPGPARDTEGMDISARSDYAVRAMLTLAAAADGGTPVSVVRLAAEQELPRKFLEAILADLRRAELVVSRMGASGGYLLARPATQISVGAVIRAVDGPLAEVRGERPQAMTYDGAATHLRTVWVAVRSSVRSVLDGTSLADVLSGDFPAAVEEALAAPDAWENR</sequence>
<name>K1DXG4_9MICO</name>
<evidence type="ECO:0000256" key="1">
    <source>
        <dbReference type="ARBA" id="ARBA00023125"/>
    </source>
</evidence>
<dbReference type="PANTHER" id="PTHR33221:SF5">
    <property type="entry name" value="HTH-TYPE TRANSCRIPTIONAL REGULATOR ISCR"/>
    <property type="match status" value="1"/>
</dbReference>
<dbReference type="AlphaFoldDB" id="K1DXG4"/>
<protein>
    <submittedName>
        <fullName evidence="2">BadM/Rrf2 family transcriptional regulator</fullName>
    </submittedName>
</protein>
<dbReference type="Pfam" id="PF02082">
    <property type="entry name" value="Rrf2"/>
    <property type="match status" value="1"/>
</dbReference>
<dbReference type="SUPFAM" id="SSF46785">
    <property type="entry name" value="Winged helix' DNA-binding domain"/>
    <property type="match status" value="1"/>
</dbReference>
<dbReference type="RefSeq" id="WP_007927427.1">
    <property type="nucleotide sequence ID" value="NZ_ALWX01000041.1"/>
</dbReference>
<comment type="caution">
    <text evidence="2">The sequence shown here is derived from an EMBL/GenBank/DDBJ whole genome shotgun (WGS) entry which is preliminary data.</text>
</comment>
<dbReference type="PATRIC" id="fig|1210046.3.peg.1801"/>
<evidence type="ECO:0000313" key="3">
    <source>
        <dbReference type="Proteomes" id="UP000004474"/>
    </source>
</evidence>
<organism evidence="2 3">
    <name type="scientific">Janibacter hoylei PVAS-1</name>
    <dbReference type="NCBI Taxonomy" id="1210046"/>
    <lineage>
        <taxon>Bacteria</taxon>
        <taxon>Bacillati</taxon>
        <taxon>Actinomycetota</taxon>
        <taxon>Actinomycetes</taxon>
        <taxon>Micrococcales</taxon>
        <taxon>Intrasporangiaceae</taxon>
        <taxon>Janibacter</taxon>
    </lineage>
</organism>
<dbReference type="PROSITE" id="PS51197">
    <property type="entry name" value="HTH_RRF2_2"/>
    <property type="match status" value="1"/>
</dbReference>
<gene>
    <name evidence="2" type="ORF">B277_09417</name>
</gene>
<dbReference type="NCBIfam" id="TIGR00738">
    <property type="entry name" value="rrf2_super"/>
    <property type="match status" value="1"/>
</dbReference>
<evidence type="ECO:0000313" key="2">
    <source>
        <dbReference type="EMBL" id="EKA61084.1"/>
    </source>
</evidence>
<reference evidence="2 3" key="1">
    <citation type="journal article" date="2012" name="J. Bacteriol.">
        <title>Genome Sequence of Janibacter hoylei MTCC8307, Isolated from the Stratospheric Air.</title>
        <authorList>
            <person name="Pawar S.P."/>
            <person name="Dhotre D.P."/>
            <person name="Shetty S.A."/>
            <person name="Chowdhury S.P."/>
            <person name="Chaudhari B.L."/>
            <person name="Shouche Y.S."/>
        </authorList>
    </citation>
    <scope>NUCLEOTIDE SEQUENCE [LARGE SCALE GENOMIC DNA]</scope>
    <source>
        <strain evidence="2 3">PVAS-1</strain>
    </source>
</reference>
<dbReference type="Proteomes" id="UP000004474">
    <property type="component" value="Unassembled WGS sequence"/>
</dbReference>
<dbReference type="GO" id="GO:0003700">
    <property type="term" value="F:DNA-binding transcription factor activity"/>
    <property type="evidence" value="ECO:0007669"/>
    <property type="project" value="TreeGrafter"/>
</dbReference>
<dbReference type="InterPro" id="IPR036390">
    <property type="entry name" value="WH_DNA-bd_sf"/>
</dbReference>
<dbReference type="Gene3D" id="1.10.10.10">
    <property type="entry name" value="Winged helix-like DNA-binding domain superfamily/Winged helix DNA-binding domain"/>
    <property type="match status" value="1"/>
</dbReference>
<keyword evidence="1" id="KW-0238">DNA-binding</keyword>
<dbReference type="GO" id="GO:0005829">
    <property type="term" value="C:cytosol"/>
    <property type="evidence" value="ECO:0007669"/>
    <property type="project" value="TreeGrafter"/>
</dbReference>
<dbReference type="InterPro" id="IPR036388">
    <property type="entry name" value="WH-like_DNA-bd_sf"/>
</dbReference>
<proteinExistence type="predicted"/>
<dbReference type="EMBL" id="ALWX01000041">
    <property type="protein sequence ID" value="EKA61084.1"/>
    <property type="molecule type" value="Genomic_DNA"/>
</dbReference>
<accession>K1DXG4</accession>
<dbReference type="STRING" id="1210046.B277_09417"/>
<dbReference type="GO" id="GO:0003677">
    <property type="term" value="F:DNA binding"/>
    <property type="evidence" value="ECO:0007669"/>
    <property type="project" value="UniProtKB-KW"/>
</dbReference>
<dbReference type="PANTHER" id="PTHR33221">
    <property type="entry name" value="WINGED HELIX-TURN-HELIX TRANSCRIPTIONAL REGULATOR, RRF2 FAMILY"/>
    <property type="match status" value="1"/>
</dbReference>
<dbReference type="eggNOG" id="COG1959">
    <property type="taxonomic scope" value="Bacteria"/>
</dbReference>